<organism evidence="8 9">
    <name type="scientific">Actinophytocola algeriensis</name>
    <dbReference type="NCBI Taxonomy" id="1768010"/>
    <lineage>
        <taxon>Bacteria</taxon>
        <taxon>Bacillati</taxon>
        <taxon>Actinomycetota</taxon>
        <taxon>Actinomycetes</taxon>
        <taxon>Pseudonocardiales</taxon>
        <taxon>Pseudonocardiaceae</taxon>
    </lineage>
</organism>
<dbReference type="GO" id="GO:0005886">
    <property type="term" value="C:plasma membrane"/>
    <property type="evidence" value="ECO:0007669"/>
    <property type="project" value="UniProtKB-SubCell"/>
</dbReference>
<feature type="transmembrane region" description="Helical" evidence="7">
    <location>
        <begin position="368"/>
        <end position="401"/>
    </location>
</feature>
<comment type="caution">
    <text evidence="8">The sequence shown here is derived from an EMBL/GenBank/DDBJ whole genome shotgun (WGS) entry which is preliminary data.</text>
</comment>
<evidence type="ECO:0000256" key="1">
    <source>
        <dbReference type="ARBA" id="ARBA00004651"/>
    </source>
</evidence>
<evidence type="ECO:0000256" key="5">
    <source>
        <dbReference type="ARBA" id="ARBA00022989"/>
    </source>
</evidence>
<proteinExistence type="predicted"/>
<feature type="transmembrane region" description="Helical" evidence="7">
    <location>
        <begin position="53"/>
        <end position="73"/>
    </location>
</feature>
<keyword evidence="5 7" id="KW-1133">Transmembrane helix</keyword>
<dbReference type="EMBL" id="JACHJQ010000002">
    <property type="protein sequence ID" value="MBB4906156.1"/>
    <property type="molecule type" value="Genomic_DNA"/>
</dbReference>
<sequence>MTEKGKAAAVARFNFLKMWIGQGVSDFGSQMSILAIPTLAILVYDATPFEASVVGALGVAPFALFSLPAGPLADRLPRRVVIIVCDVGRALAVALLAISYLSGYHHMWVVYVVAFVVGVFTVFFDITYMSFLPQVVPPDQLLAANSRLSATGAVAGTAGPSLAGLLIEAIGPAKTLVVDAVSYVVSGAAVMAVRVTAPKRERATGGVRTVLTEIKEGVVYVFSKPVLARVAVVNAVCDFGQSIIKAVFLVFVYNSLHLGPGVVGFVMAVEGISFTIGAILLPKVVRRFGFGPTMAYSILFGMAIELITPVALLGYAVVILIGINLVTGATNAWYDVNQLTYRQRLTPDALQGRVHATMRMCFAGPTPFGYLLGGLLGTVIGVATTLFVGAVISTAGAAIMLTGAVLRLRDVDDIDPEHPEPVRVEAAAPAKDPS</sequence>
<evidence type="ECO:0000256" key="7">
    <source>
        <dbReference type="SAM" id="Phobius"/>
    </source>
</evidence>
<dbReference type="SUPFAM" id="SSF103473">
    <property type="entry name" value="MFS general substrate transporter"/>
    <property type="match status" value="1"/>
</dbReference>
<evidence type="ECO:0000313" key="8">
    <source>
        <dbReference type="EMBL" id="MBB4906156.1"/>
    </source>
</evidence>
<accession>A0A7W7Q360</accession>
<feature type="transmembrane region" description="Helical" evidence="7">
    <location>
        <begin position="80"/>
        <end position="102"/>
    </location>
</feature>
<evidence type="ECO:0000256" key="6">
    <source>
        <dbReference type="ARBA" id="ARBA00023136"/>
    </source>
</evidence>
<comment type="subcellular location">
    <subcellularLocation>
        <location evidence="1">Cell membrane</location>
        <topology evidence="1">Multi-pass membrane protein</topology>
    </subcellularLocation>
</comment>
<feature type="transmembrane region" description="Helical" evidence="7">
    <location>
        <begin position="288"/>
        <end position="307"/>
    </location>
</feature>
<gene>
    <name evidence="8" type="ORF">FHR82_002373</name>
</gene>
<name>A0A7W7Q360_9PSEU</name>
<evidence type="ECO:0000256" key="2">
    <source>
        <dbReference type="ARBA" id="ARBA00022448"/>
    </source>
</evidence>
<dbReference type="InterPro" id="IPR036259">
    <property type="entry name" value="MFS_trans_sf"/>
</dbReference>
<dbReference type="CDD" id="cd06173">
    <property type="entry name" value="MFS_MefA_like"/>
    <property type="match status" value="1"/>
</dbReference>
<keyword evidence="3" id="KW-1003">Cell membrane</keyword>
<feature type="transmembrane region" description="Helical" evidence="7">
    <location>
        <begin position="262"/>
        <end position="281"/>
    </location>
</feature>
<feature type="transmembrane region" description="Helical" evidence="7">
    <location>
        <begin position="232"/>
        <end position="256"/>
    </location>
</feature>
<dbReference type="Gene3D" id="1.20.1250.20">
    <property type="entry name" value="MFS general substrate transporter like domains"/>
    <property type="match status" value="1"/>
</dbReference>
<dbReference type="AlphaFoldDB" id="A0A7W7Q360"/>
<dbReference type="Proteomes" id="UP000520767">
    <property type="component" value="Unassembled WGS sequence"/>
</dbReference>
<feature type="transmembrane region" description="Helical" evidence="7">
    <location>
        <begin position="27"/>
        <end position="47"/>
    </location>
</feature>
<feature type="transmembrane region" description="Helical" evidence="7">
    <location>
        <begin position="313"/>
        <end position="334"/>
    </location>
</feature>
<keyword evidence="4 7" id="KW-0812">Transmembrane</keyword>
<keyword evidence="2" id="KW-0813">Transport</keyword>
<evidence type="ECO:0000313" key="9">
    <source>
        <dbReference type="Proteomes" id="UP000520767"/>
    </source>
</evidence>
<dbReference type="Pfam" id="PF05977">
    <property type="entry name" value="MFS_3"/>
    <property type="match status" value="1"/>
</dbReference>
<dbReference type="InterPro" id="IPR010290">
    <property type="entry name" value="TM_effector"/>
</dbReference>
<keyword evidence="9" id="KW-1185">Reference proteome</keyword>
<keyword evidence="6 7" id="KW-0472">Membrane</keyword>
<evidence type="ECO:0000256" key="3">
    <source>
        <dbReference type="ARBA" id="ARBA00022475"/>
    </source>
</evidence>
<dbReference type="RefSeq" id="WP_184810266.1">
    <property type="nucleotide sequence ID" value="NZ_JACHJQ010000002.1"/>
</dbReference>
<evidence type="ECO:0000256" key="4">
    <source>
        <dbReference type="ARBA" id="ARBA00022692"/>
    </source>
</evidence>
<reference evidence="8 9" key="1">
    <citation type="submission" date="2020-08" db="EMBL/GenBank/DDBJ databases">
        <title>Genomic Encyclopedia of Type Strains, Phase III (KMG-III): the genomes of soil and plant-associated and newly described type strains.</title>
        <authorList>
            <person name="Whitman W."/>
        </authorList>
    </citation>
    <scope>NUCLEOTIDE SEQUENCE [LARGE SCALE GENOMIC DNA]</scope>
    <source>
        <strain evidence="8 9">CECT 8960</strain>
    </source>
</reference>
<protein>
    <submittedName>
        <fullName evidence="8">MFS family permease</fullName>
    </submittedName>
</protein>
<dbReference type="PANTHER" id="PTHR23513:SF6">
    <property type="entry name" value="MAJOR FACILITATOR SUPERFAMILY ASSOCIATED DOMAIN-CONTAINING PROTEIN"/>
    <property type="match status" value="1"/>
</dbReference>
<dbReference type="PANTHER" id="PTHR23513">
    <property type="entry name" value="INTEGRAL MEMBRANE EFFLUX PROTEIN-RELATED"/>
    <property type="match status" value="1"/>
</dbReference>
<feature type="transmembrane region" description="Helical" evidence="7">
    <location>
        <begin position="108"/>
        <end position="128"/>
    </location>
</feature>